<keyword evidence="2" id="KW-0808">Transferase</keyword>
<dbReference type="AlphaFoldDB" id="A0A7C6A8N0"/>
<dbReference type="InterPro" id="IPR016181">
    <property type="entry name" value="Acyl_CoA_acyltransferase"/>
</dbReference>
<feature type="domain" description="N-acetyltransferase" evidence="1">
    <location>
        <begin position="2"/>
        <end position="141"/>
    </location>
</feature>
<dbReference type="CDD" id="cd04301">
    <property type="entry name" value="NAT_SF"/>
    <property type="match status" value="1"/>
</dbReference>
<dbReference type="EMBL" id="DTLI01000011">
    <property type="protein sequence ID" value="HHS51284.1"/>
    <property type="molecule type" value="Genomic_DNA"/>
</dbReference>
<dbReference type="InterPro" id="IPR000182">
    <property type="entry name" value="GNAT_dom"/>
</dbReference>
<sequence length="141" mass="16433">MLELKIINSEKDLNEALAIRAKVFIEEQKVPPELEWDDKDKIATHFILYLDQKPIGTARVFLEDNNWYIGRMAVLKEYRGKGYGKFIMQAIMKFLSAKKPNKIIINAQIAVLGFYRKFGFVEVGEEFWDAGIKHKAMVYPF</sequence>
<comment type="caution">
    <text evidence="2">The sequence shown here is derived from an EMBL/GenBank/DDBJ whole genome shotgun (WGS) entry which is preliminary data.</text>
</comment>
<evidence type="ECO:0000259" key="1">
    <source>
        <dbReference type="PROSITE" id="PS51186"/>
    </source>
</evidence>
<reference evidence="2" key="1">
    <citation type="journal article" date="2020" name="mSystems">
        <title>Genome- and Community-Level Interaction Insights into Carbon Utilization and Element Cycling Functions of Hydrothermarchaeota in Hydrothermal Sediment.</title>
        <authorList>
            <person name="Zhou Z."/>
            <person name="Liu Y."/>
            <person name="Xu W."/>
            <person name="Pan J."/>
            <person name="Luo Z.H."/>
            <person name="Li M."/>
        </authorList>
    </citation>
    <scope>NUCLEOTIDE SEQUENCE [LARGE SCALE GENOMIC DNA]</scope>
    <source>
        <strain evidence="2">SpSt-876</strain>
    </source>
</reference>
<dbReference type="GO" id="GO:0004343">
    <property type="term" value="F:glucosamine 6-phosphate N-acetyltransferase activity"/>
    <property type="evidence" value="ECO:0007669"/>
    <property type="project" value="TreeGrafter"/>
</dbReference>
<protein>
    <submittedName>
        <fullName evidence="2">GNAT family N-acetyltransferase</fullName>
    </submittedName>
</protein>
<gene>
    <name evidence="2" type="ORF">ENW73_00250</name>
</gene>
<organism evidence="2">
    <name type="scientific">candidate division WOR-3 bacterium</name>
    <dbReference type="NCBI Taxonomy" id="2052148"/>
    <lineage>
        <taxon>Bacteria</taxon>
        <taxon>Bacteria division WOR-3</taxon>
    </lineage>
</organism>
<evidence type="ECO:0000313" key="2">
    <source>
        <dbReference type="EMBL" id="HHS51284.1"/>
    </source>
</evidence>
<dbReference type="PANTHER" id="PTHR13355">
    <property type="entry name" value="GLUCOSAMINE 6-PHOSPHATE N-ACETYLTRANSFERASE"/>
    <property type="match status" value="1"/>
</dbReference>
<name>A0A7C6A8N0_UNCW3</name>
<dbReference type="Gene3D" id="3.40.630.30">
    <property type="match status" value="1"/>
</dbReference>
<dbReference type="Pfam" id="PF13673">
    <property type="entry name" value="Acetyltransf_10"/>
    <property type="match status" value="1"/>
</dbReference>
<accession>A0A7C6A8N0</accession>
<proteinExistence type="predicted"/>
<dbReference type="PANTHER" id="PTHR13355:SF11">
    <property type="entry name" value="GLUCOSAMINE 6-PHOSPHATE N-ACETYLTRANSFERASE"/>
    <property type="match status" value="1"/>
</dbReference>
<dbReference type="SUPFAM" id="SSF55729">
    <property type="entry name" value="Acyl-CoA N-acyltransferases (Nat)"/>
    <property type="match status" value="1"/>
</dbReference>
<dbReference type="PROSITE" id="PS51186">
    <property type="entry name" value="GNAT"/>
    <property type="match status" value="1"/>
</dbReference>
<dbReference type="InterPro" id="IPR039143">
    <property type="entry name" value="GNPNAT1-like"/>
</dbReference>